<comment type="caution">
    <text evidence="13">The sequence shown here is derived from an EMBL/GenBank/DDBJ whole genome shotgun (WGS) entry which is preliminary data.</text>
</comment>
<keyword evidence="14" id="KW-1185">Reference proteome</keyword>
<dbReference type="InParanoid" id="A0A200RDH6"/>
<dbReference type="Pfam" id="PF08234">
    <property type="entry name" value="Spindle_Spc25"/>
    <property type="match status" value="1"/>
</dbReference>
<evidence type="ECO:0000256" key="10">
    <source>
        <dbReference type="SAM" id="Coils"/>
    </source>
</evidence>
<evidence type="ECO:0000256" key="2">
    <source>
        <dbReference type="ARBA" id="ARBA00006379"/>
    </source>
</evidence>
<sequence>MQELLLICEREIPIQQEKASSAVSSFRKSLQSIKLSAEQTAQDQEKLGQLKARLRELEDDLVKALAVKTRKEAKRMAIADSISATKARTEELKKIVQNQTARKDEYAAIISQQSLALATLEEKGKEETKHKEEIEDRISWYNRVLGFRIEGGHGVKFIFNKINLKNPHEEYSFTVRHADNTYTLLDCDPYLEDTKELVQELNRTNGLFKFVRIMRDKFQAAASIGVPDQTTSIYPDSSTISISAPASSMSVDGSESPKEQSQLPAQPGSAHKIPHKKVNHSRVGKSTILSPASASSLRRSPRFKVSRGEILIKF</sequence>
<dbReference type="GO" id="GO:0005634">
    <property type="term" value="C:nucleus"/>
    <property type="evidence" value="ECO:0007669"/>
    <property type="project" value="UniProtKB-SubCell"/>
</dbReference>
<keyword evidence="3 9" id="KW-0158">Chromosome</keyword>
<protein>
    <recommendedName>
        <fullName evidence="9">Kinetochore protein SPC25</fullName>
    </recommendedName>
</protein>
<dbReference type="GO" id="GO:0051301">
    <property type="term" value="P:cell division"/>
    <property type="evidence" value="ECO:0007669"/>
    <property type="project" value="UniProtKB-UniRule"/>
</dbReference>
<dbReference type="FunCoup" id="A0A200RDH6">
    <property type="interactions" value="516"/>
</dbReference>
<proteinExistence type="inferred from homology"/>
<dbReference type="OrthoDB" id="6353017at2759"/>
<comment type="subcellular location">
    <subcellularLocation>
        <location evidence="1">Chromosome</location>
        <location evidence="1">Centromere</location>
    </subcellularLocation>
    <subcellularLocation>
        <location evidence="9">Nucleus</location>
    </subcellularLocation>
    <subcellularLocation>
        <location evidence="9">Chromosome</location>
        <location evidence="9">Centromere</location>
        <location evidence="9">Kinetochore</location>
    </subcellularLocation>
</comment>
<keyword evidence="8 9" id="KW-0137">Centromere</keyword>
<evidence type="ECO:0000313" key="14">
    <source>
        <dbReference type="Proteomes" id="UP000195402"/>
    </source>
</evidence>
<feature type="region of interest" description="Disordered" evidence="11">
    <location>
        <begin position="245"/>
        <end position="302"/>
    </location>
</feature>
<feature type="domain" description="Chromosome segregation protein Spc25 C-terminal" evidence="12">
    <location>
        <begin position="151"/>
        <end position="219"/>
    </location>
</feature>
<feature type="coiled-coil region" evidence="10">
    <location>
        <begin position="40"/>
        <end position="74"/>
    </location>
</feature>
<keyword evidence="7 9" id="KW-0131">Cell cycle</keyword>
<dbReference type="EMBL" id="MVGT01000057">
    <property type="protein sequence ID" value="OVA20775.1"/>
    <property type="molecule type" value="Genomic_DNA"/>
</dbReference>
<organism evidence="13 14">
    <name type="scientific">Macleaya cordata</name>
    <name type="common">Five-seeded plume-poppy</name>
    <name type="synonym">Bocconia cordata</name>
    <dbReference type="NCBI Taxonomy" id="56857"/>
    <lineage>
        <taxon>Eukaryota</taxon>
        <taxon>Viridiplantae</taxon>
        <taxon>Streptophyta</taxon>
        <taxon>Embryophyta</taxon>
        <taxon>Tracheophyta</taxon>
        <taxon>Spermatophyta</taxon>
        <taxon>Magnoliopsida</taxon>
        <taxon>Ranunculales</taxon>
        <taxon>Papaveraceae</taxon>
        <taxon>Papaveroideae</taxon>
        <taxon>Macleaya</taxon>
    </lineage>
</organism>
<dbReference type="GO" id="GO:0031262">
    <property type="term" value="C:Ndc80 complex"/>
    <property type="evidence" value="ECO:0007669"/>
    <property type="project" value="InterPro"/>
</dbReference>
<keyword evidence="6 10" id="KW-0175">Coiled coil</keyword>
<dbReference type="InterPro" id="IPR013255">
    <property type="entry name" value="Spc25_C"/>
</dbReference>
<reference evidence="13 14" key="1">
    <citation type="journal article" date="2017" name="Mol. Plant">
        <title>The Genome of Medicinal Plant Macleaya cordata Provides New Insights into Benzylisoquinoline Alkaloids Metabolism.</title>
        <authorList>
            <person name="Liu X."/>
            <person name="Liu Y."/>
            <person name="Huang P."/>
            <person name="Ma Y."/>
            <person name="Qing Z."/>
            <person name="Tang Q."/>
            <person name="Cao H."/>
            <person name="Cheng P."/>
            <person name="Zheng Y."/>
            <person name="Yuan Z."/>
            <person name="Zhou Y."/>
            <person name="Liu J."/>
            <person name="Tang Z."/>
            <person name="Zhuo Y."/>
            <person name="Zhang Y."/>
            <person name="Yu L."/>
            <person name="Huang J."/>
            <person name="Yang P."/>
            <person name="Peng Q."/>
            <person name="Zhang J."/>
            <person name="Jiang W."/>
            <person name="Zhang Z."/>
            <person name="Lin K."/>
            <person name="Ro D.K."/>
            <person name="Chen X."/>
            <person name="Xiong X."/>
            <person name="Shang Y."/>
            <person name="Huang S."/>
            <person name="Zeng J."/>
        </authorList>
    </citation>
    <scope>NUCLEOTIDE SEQUENCE [LARGE SCALE GENOMIC DNA]</scope>
    <source>
        <strain evidence="14">cv. BLH2017</strain>
        <tissue evidence="13">Root</tissue>
    </source>
</reference>
<dbReference type="CDD" id="cd23784">
    <property type="entry name" value="RWD_Spc25"/>
    <property type="match status" value="1"/>
</dbReference>
<dbReference type="PANTHER" id="PTHR14281">
    <property type="entry name" value="KINETOCHORE PROTEIN SPC25-RELATED"/>
    <property type="match status" value="1"/>
</dbReference>
<evidence type="ECO:0000259" key="12">
    <source>
        <dbReference type="Pfam" id="PF08234"/>
    </source>
</evidence>
<gene>
    <name evidence="13" type="ORF">BVC80_887g62</name>
</gene>
<name>A0A200RDH6_MACCD</name>
<keyword evidence="9" id="KW-0995">Kinetochore</keyword>
<dbReference type="AlphaFoldDB" id="A0A200RDH6"/>
<evidence type="ECO:0000256" key="7">
    <source>
        <dbReference type="ARBA" id="ARBA00023306"/>
    </source>
</evidence>
<keyword evidence="4 9" id="KW-0132">Cell division</keyword>
<dbReference type="FunFam" id="3.30.457.50:FF:000001">
    <property type="entry name" value="Probable kinetochore protein spc25"/>
    <property type="match status" value="1"/>
</dbReference>
<evidence type="ECO:0000256" key="3">
    <source>
        <dbReference type="ARBA" id="ARBA00022454"/>
    </source>
</evidence>
<evidence type="ECO:0000256" key="4">
    <source>
        <dbReference type="ARBA" id="ARBA00022618"/>
    </source>
</evidence>
<dbReference type="OMA" id="FRIECGH"/>
<comment type="function">
    <text evidence="9">Acts as a component of the essential kinetochore-associated NDC80 complex, which is required for chromosome segregation and spindle checkpoint activity.</text>
</comment>
<dbReference type="STRING" id="56857.A0A200RDH6"/>
<evidence type="ECO:0000256" key="11">
    <source>
        <dbReference type="SAM" id="MobiDB-lite"/>
    </source>
</evidence>
<comment type="subunit">
    <text evidence="9">Component of the NDC80 complex.</text>
</comment>
<feature type="compositionally biased region" description="Basic residues" evidence="11">
    <location>
        <begin position="272"/>
        <end position="283"/>
    </location>
</feature>
<dbReference type="Gene3D" id="3.30.457.50">
    <property type="entry name" value="Chromosome segregation protein Spc25"/>
    <property type="match status" value="1"/>
</dbReference>
<dbReference type="GO" id="GO:0007059">
    <property type="term" value="P:chromosome segregation"/>
    <property type="evidence" value="ECO:0007669"/>
    <property type="project" value="InterPro"/>
</dbReference>
<feature type="compositionally biased region" description="Low complexity" evidence="11">
    <location>
        <begin position="289"/>
        <end position="298"/>
    </location>
</feature>
<evidence type="ECO:0000256" key="1">
    <source>
        <dbReference type="ARBA" id="ARBA00004584"/>
    </source>
</evidence>
<evidence type="ECO:0000256" key="9">
    <source>
        <dbReference type="RuleBase" id="RU367150"/>
    </source>
</evidence>
<evidence type="ECO:0000313" key="13">
    <source>
        <dbReference type="EMBL" id="OVA20775.1"/>
    </source>
</evidence>
<evidence type="ECO:0000256" key="8">
    <source>
        <dbReference type="ARBA" id="ARBA00023328"/>
    </source>
</evidence>
<dbReference type="Proteomes" id="UP000195402">
    <property type="component" value="Unassembled WGS sequence"/>
</dbReference>
<dbReference type="PANTHER" id="PTHR14281:SF0">
    <property type="entry name" value="KINETOCHORE PROTEIN SPC25"/>
    <property type="match status" value="1"/>
</dbReference>
<evidence type="ECO:0000256" key="5">
    <source>
        <dbReference type="ARBA" id="ARBA00022776"/>
    </source>
</evidence>
<comment type="similarity">
    <text evidence="2 9">Belongs to the SPC25 family.</text>
</comment>
<keyword evidence="5 9" id="KW-0498">Mitosis</keyword>
<evidence type="ECO:0000256" key="6">
    <source>
        <dbReference type="ARBA" id="ARBA00023054"/>
    </source>
</evidence>
<accession>A0A200RDH6</accession>
<dbReference type="InterPro" id="IPR045143">
    <property type="entry name" value="Spc25"/>
</dbReference>
<keyword evidence="9" id="KW-0539">Nucleus</keyword>